<dbReference type="GeneID" id="2907521"/>
<dbReference type="RefSeq" id="XP_501221.1">
    <property type="nucleotide sequence ID" value="XM_501221.1"/>
</dbReference>
<evidence type="ECO:0000256" key="4">
    <source>
        <dbReference type="ARBA" id="ARBA00047508"/>
    </source>
</evidence>
<dbReference type="GO" id="GO:0009073">
    <property type="term" value="P:aromatic amino acid family biosynthetic process"/>
    <property type="evidence" value="ECO:0007669"/>
    <property type="project" value="UniProtKB-KW"/>
</dbReference>
<dbReference type="EMBL" id="KZ858990">
    <property type="protein sequence ID" value="RDW25961.1"/>
    <property type="molecule type" value="Genomic_DNA"/>
</dbReference>
<dbReference type="UniPathway" id="UPA00053">
    <property type="reaction ID" value="UER00084"/>
</dbReference>
<keyword evidence="5" id="KW-0104">Cadmium</keyword>
<sequence>MPPKVVITDPTPLKASEGAKSAAKLRSKSKEAAQLPKPNLGDAWAPTSWQSKPITQDVVYDDYTGVEAALEKLESLPPLVSPFEIEKLRTKLAHAANGKAFVLQGGDCAELFDYCTQDRIESKLKVLMQMSLVLLWGTGLPVVRIGRIAGQYAKPRSKLTEEVDGKTINSFRGDNINGFDVSDRKPDPARLVSSYFHSAATLNYIRCVLASGFADLRKVDWSLEHVQNPETKERYQKTLDAITEGLQFMHTIGADTAQDMQTIDFFTSHEALLLEYEQSLTREANGHHYNTSAHFIWIGDRTRQLDGAHVEFFRGVRNPIGIKVGPTMKADELVRLLDIVDANHEDGRVTLITRYGASKVKELLPAHIKAVQSSGHKVVWMSDPCHGNTQTSTVTKLKTRHVDDIVEELRQALEIHRECGSKLNGAHLELTGDAVTECIGGSAGLCDEDLVVRYDTVCDPRLSLSQSLDVSFLIADSMRAQK</sequence>
<dbReference type="GO" id="GO:0009423">
    <property type="term" value="P:chorismate biosynthetic process"/>
    <property type="evidence" value="ECO:0007669"/>
    <property type="project" value="UniProtKB-UniPathway"/>
</dbReference>
<keyword evidence="3 6" id="KW-0808">Transferase</keyword>
<comment type="pathway">
    <text evidence="1 6">Metabolic intermediate biosynthesis; chorismate biosynthesis; chorismate from D-erythrose 4-phosphate and phosphoenolpyruvate: step 1/7.</text>
</comment>
<dbReference type="PANTHER" id="PTHR21337:SF0">
    <property type="entry name" value="PHOSPHO-2-DEHYDRO-3-DEOXYHEPTONATE ALDOLASE"/>
    <property type="match status" value="1"/>
</dbReference>
<reference evidence="8 10" key="1">
    <citation type="journal article" date="2016" name="PLoS ONE">
        <title>Sequence Assembly of Yarrowia lipolytica Strain W29/CLIB89 Shows Transposable Element Diversity.</title>
        <authorList>
            <person name="Magnan C."/>
            <person name="Yu J."/>
            <person name="Chang I."/>
            <person name="Jahn E."/>
            <person name="Kanomata Y."/>
            <person name="Wu J."/>
            <person name="Zeller M."/>
            <person name="Oakes M."/>
            <person name="Baldi P."/>
            <person name="Sandmeyer S."/>
        </authorList>
    </citation>
    <scope>NUCLEOTIDE SEQUENCE [LARGE SCALE GENOMIC DNA]</scope>
    <source>
        <strain evidence="8">CLIB89</strain>
        <strain evidence="10">CLIB89(W29)</strain>
    </source>
</reference>
<evidence type="ECO:0000313" key="10">
    <source>
        <dbReference type="Proteomes" id="UP000182444"/>
    </source>
</evidence>
<keyword evidence="6" id="KW-0057">Aromatic amino acid biosynthesis</keyword>
<dbReference type="OrthoDB" id="2338at2759"/>
<evidence type="ECO:0000313" key="9">
    <source>
        <dbReference type="EMBL" id="RDW25961.1"/>
    </source>
</evidence>
<feature type="binding site" evidence="5">
    <location>
        <position position="459"/>
    </location>
    <ligand>
        <name>Mn(2+)</name>
        <dbReference type="ChEBI" id="CHEBI:29035"/>
    </ligand>
</feature>
<gene>
    <name evidence="9" type="ORF">B0I71DRAFT_131712</name>
    <name evidence="8" type="ORF">YALI1_B29243g</name>
</gene>
<feature type="region of interest" description="Disordered" evidence="7">
    <location>
        <begin position="1"/>
        <end position="46"/>
    </location>
</feature>
<evidence type="ECO:0000256" key="7">
    <source>
        <dbReference type="SAM" id="MobiDB-lite"/>
    </source>
</evidence>
<dbReference type="OMA" id="FKVMMQM"/>
<feature type="binding site" evidence="5">
    <location>
        <position position="147"/>
    </location>
    <ligand>
        <name>phosphoenolpyruvate</name>
        <dbReference type="ChEBI" id="CHEBI:58702"/>
    </ligand>
</feature>
<dbReference type="VEuPathDB" id="FungiDB:YALI1_B29243g"/>
<dbReference type="AlphaFoldDB" id="A0A1D8N8U2"/>
<protein>
    <recommendedName>
        <fullName evidence="6">Phospho-2-dehydro-3-deoxyheptonate aldolase</fullName>
        <ecNumber evidence="6">2.5.1.54</ecNumber>
    </recommendedName>
</protein>
<dbReference type="PANTHER" id="PTHR21337">
    <property type="entry name" value="PHOSPHO-2-DEHYDRO-3-DEOXYHEPTONATE ALDOLASE 1, 2"/>
    <property type="match status" value="1"/>
</dbReference>
<dbReference type="Proteomes" id="UP000256601">
    <property type="component" value="Unassembled WGS sequence"/>
</dbReference>
<dbReference type="VEuPathDB" id="FungiDB:YALI0_B22440g"/>
<evidence type="ECO:0000256" key="6">
    <source>
        <dbReference type="RuleBase" id="RU363071"/>
    </source>
</evidence>
<comment type="cofactor">
    <cofactor evidence="5">
        <name>Mn(2+)</name>
        <dbReference type="ChEBI" id="CHEBI:29035"/>
    </cofactor>
    <cofactor evidence="5">
        <name>Co(2+)</name>
        <dbReference type="ChEBI" id="CHEBI:48828"/>
    </cofactor>
    <cofactor evidence="5">
        <name>Cd(2+)</name>
        <dbReference type="ChEBI" id="CHEBI:48775"/>
    </cofactor>
    <text evidence="5">Binds 1 divalent cation per subunit. The enzyme is active with manganese, cobalt or cadmium ions.</text>
</comment>
<feature type="binding site" evidence="5">
    <location>
        <position position="386"/>
    </location>
    <ligand>
        <name>Mn(2+)</name>
        <dbReference type="ChEBI" id="CHEBI:29035"/>
    </ligand>
</feature>
<proteinExistence type="inferred from homology"/>
<keyword evidence="5" id="KW-0464">Manganese</keyword>
<keyword evidence="5" id="KW-0170">Cobalt</keyword>
<evidence type="ECO:0000313" key="8">
    <source>
        <dbReference type="EMBL" id="AOW02072.1"/>
    </source>
</evidence>
<name>A0A1D8N8U2_YARLL</name>
<dbReference type="Gene3D" id="3.20.20.70">
    <property type="entry name" value="Aldolase class I"/>
    <property type="match status" value="1"/>
</dbReference>
<evidence type="ECO:0000256" key="5">
    <source>
        <dbReference type="PIRSR" id="PIRSR602480-1"/>
    </source>
</evidence>
<feature type="binding site" evidence="5">
    <location>
        <position position="108"/>
    </location>
    <ligand>
        <name>Mn(2+)</name>
        <dbReference type="ChEBI" id="CHEBI:29035"/>
    </ligand>
</feature>
<dbReference type="GO" id="GO:0008652">
    <property type="term" value="P:amino acid biosynthetic process"/>
    <property type="evidence" value="ECO:0007669"/>
    <property type="project" value="UniProtKB-KW"/>
</dbReference>
<accession>A0A1D8N8U2</accession>
<comment type="catalytic activity">
    <reaction evidence="4 6">
        <text>D-erythrose 4-phosphate + phosphoenolpyruvate + H2O = 7-phospho-2-dehydro-3-deoxy-D-arabino-heptonate + phosphate</text>
        <dbReference type="Rhea" id="RHEA:14717"/>
        <dbReference type="ChEBI" id="CHEBI:15377"/>
        <dbReference type="ChEBI" id="CHEBI:16897"/>
        <dbReference type="ChEBI" id="CHEBI:43474"/>
        <dbReference type="ChEBI" id="CHEBI:58394"/>
        <dbReference type="ChEBI" id="CHEBI:58702"/>
        <dbReference type="EC" id="2.5.1.54"/>
    </reaction>
</comment>
<organism evidence="8 10">
    <name type="scientific">Yarrowia lipolytica</name>
    <name type="common">Candida lipolytica</name>
    <dbReference type="NCBI Taxonomy" id="4952"/>
    <lineage>
        <taxon>Eukaryota</taxon>
        <taxon>Fungi</taxon>
        <taxon>Dikarya</taxon>
        <taxon>Ascomycota</taxon>
        <taxon>Saccharomycotina</taxon>
        <taxon>Dipodascomycetes</taxon>
        <taxon>Dipodascales</taxon>
        <taxon>Dipodascales incertae sedis</taxon>
        <taxon>Yarrowia</taxon>
    </lineage>
</organism>
<evidence type="ECO:0000256" key="3">
    <source>
        <dbReference type="ARBA" id="ARBA00022679"/>
    </source>
</evidence>
<dbReference type="InterPro" id="IPR002480">
    <property type="entry name" value="DAHP_synth_2"/>
</dbReference>
<feature type="binding site" evidence="5">
    <location>
        <position position="323"/>
    </location>
    <ligand>
        <name>phosphoenolpyruvate</name>
        <dbReference type="ChEBI" id="CHEBI:58702"/>
    </ligand>
</feature>
<evidence type="ECO:0000256" key="2">
    <source>
        <dbReference type="ARBA" id="ARBA00008911"/>
    </source>
</evidence>
<dbReference type="EC" id="2.5.1.54" evidence="6"/>
<feature type="binding site" evidence="5">
    <location>
        <position position="354"/>
    </location>
    <ligand>
        <name>phosphoenolpyruvate</name>
        <dbReference type="ChEBI" id="CHEBI:58702"/>
    </ligand>
</feature>
<evidence type="ECO:0000256" key="1">
    <source>
        <dbReference type="ARBA" id="ARBA00004688"/>
    </source>
</evidence>
<dbReference type="SUPFAM" id="SSF51569">
    <property type="entry name" value="Aldolase"/>
    <property type="match status" value="1"/>
</dbReference>
<dbReference type="GO" id="GO:0003849">
    <property type="term" value="F:3-deoxy-7-phosphoheptulonate synthase activity"/>
    <property type="evidence" value="ECO:0007669"/>
    <property type="project" value="UniProtKB-EC"/>
</dbReference>
<dbReference type="InterPro" id="IPR013785">
    <property type="entry name" value="Aldolase_TIM"/>
</dbReference>
<dbReference type="KEGG" id="yli:2907521"/>
<keyword evidence="6" id="KW-0028">Amino-acid biosynthesis</keyword>
<dbReference type="Proteomes" id="UP000182444">
    <property type="component" value="Chromosome 1B"/>
</dbReference>
<feature type="binding site" evidence="5">
    <location>
        <position position="429"/>
    </location>
    <ligand>
        <name>Mn(2+)</name>
        <dbReference type="ChEBI" id="CHEBI:29035"/>
    </ligand>
</feature>
<reference evidence="9 11" key="2">
    <citation type="submission" date="2018-07" db="EMBL/GenBank/DDBJ databases">
        <title>Draft Genome Assemblies for Five Robust Yarrowia lipolytica Strains Exhibiting High Lipid Production and Pentose Sugar Utilization and Sugar Alcohol Secretion from Undetoxified Lignocellulosic Biomass Hydrolysates.</title>
        <authorList>
            <consortium name="DOE Joint Genome Institute"/>
            <person name="Walker C."/>
            <person name="Ryu S."/>
            <person name="Na H."/>
            <person name="Zane M."/>
            <person name="LaButti K."/>
            <person name="Lipzen A."/>
            <person name="Haridas S."/>
            <person name="Barry K."/>
            <person name="Grigoriev I.V."/>
            <person name="Quarterman J."/>
            <person name="Slininger P."/>
            <person name="Dien B."/>
            <person name="Trinh C.T."/>
        </authorList>
    </citation>
    <scope>NUCLEOTIDE SEQUENCE [LARGE SCALE GENOMIC DNA]</scope>
    <source>
        <strain evidence="9 11">YB392</strain>
    </source>
</reference>
<dbReference type="eggNOG" id="ENOG502QPP7">
    <property type="taxonomic scope" value="Eukaryota"/>
</dbReference>
<dbReference type="EMBL" id="CP017554">
    <property type="protein sequence ID" value="AOW02072.1"/>
    <property type="molecule type" value="Genomic_DNA"/>
</dbReference>
<dbReference type="Pfam" id="PF01474">
    <property type="entry name" value="DAHP_synth_2"/>
    <property type="match status" value="1"/>
</dbReference>
<comment type="similarity">
    <text evidence="2 6">Belongs to the class-II DAHP synthase family.</text>
</comment>
<evidence type="ECO:0000313" key="11">
    <source>
        <dbReference type="Proteomes" id="UP000256601"/>
    </source>
</evidence>